<keyword evidence="11" id="KW-0325">Glycoprotein</keyword>
<dbReference type="InterPro" id="IPR000896">
    <property type="entry name" value="Hemocyanin/hexamerin_mid_dom"/>
</dbReference>
<dbReference type="OrthoDB" id="8119704at2759"/>
<keyword evidence="9" id="KW-0186">Copper</keyword>
<evidence type="ECO:0000313" key="14">
    <source>
        <dbReference type="Proteomes" id="UP000054359"/>
    </source>
</evidence>
<dbReference type="FunFam" id="1.20.1370.10:FF:000002">
    <property type="entry name" value="Hemocyanin subunit B"/>
    <property type="match status" value="1"/>
</dbReference>
<dbReference type="GO" id="GO:0016491">
    <property type="term" value="F:oxidoreductase activity"/>
    <property type="evidence" value="ECO:0007669"/>
    <property type="project" value="InterPro"/>
</dbReference>
<dbReference type="PROSITE" id="PS00209">
    <property type="entry name" value="HEMOCYANIN_1"/>
    <property type="match status" value="1"/>
</dbReference>
<dbReference type="AlphaFoldDB" id="A0A087TPB7"/>
<dbReference type="SUPFAM" id="SSF48056">
    <property type="entry name" value="Di-copper centre-containing domain"/>
    <property type="match status" value="1"/>
</dbReference>
<dbReference type="SUPFAM" id="SSF48050">
    <property type="entry name" value="Hemocyanin, N-terminal domain"/>
    <property type="match status" value="1"/>
</dbReference>
<feature type="domain" description="Tyrosinase copper-binding" evidence="12">
    <location>
        <begin position="356"/>
        <end position="367"/>
    </location>
</feature>
<proteinExistence type="inferred from homology"/>
<name>A0A087TPB7_STEMI</name>
<dbReference type="Gene3D" id="2.60.40.1520">
    <property type="entry name" value="Hemocyanin, C-terminal domain"/>
    <property type="match status" value="1"/>
</dbReference>
<dbReference type="InterPro" id="IPR036697">
    <property type="entry name" value="Hemocyanin_N_sf"/>
</dbReference>
<dbReference type="Proteomes" id="UP000054359">
    <property type="component" value="Unassembled WGS sequence"/>
</dbReference>
<dbReference type="Pfam" id="PF00372">
    <property type="entry name" value="Hemocyanin_M"/>
    <property type="match status" value="1"/>
</dbReference>
<comment type="similarity">
    <text evidence="3">Belongs to the tyrosinase family. Hemocyanin subfamily.</text>
</comment>
<comment type="subcellular location">
    <subcellularLocation>
        <location evidence="2">Secreted</location>
        <location evidence="2">Extracellular space</location>
    </subcellularLocation>
</comment>
<evidence type="ECO:0000259" key="12">
    <source>
        <dbReference type="PROSITE" id="PS00498"/>
    </source>
</evidence>
<evidence type="ECO:0000256" key="9">
    <source>
        <dbReference type="ARBA" id="ARBA00023008"/>
    </source>
</evidence>
<evidence type="ECO:0000256" key="5">
    <source>
        <dbReference type="ARBA" id="ARBA00022448"/>
    </source>
</evidence>
<reference evidence="13 14" key="1">
    <citation type="submission" date="2013-11" db="EMBL/GenBank/DDBJ databases">
        <title>Genome sequencing of Stegodyphus mimosarum.</title>
        <authorList>
            <person name="Bechsgaard J."/>
        </authorList>
    </citation>
    <scope>NUCLEOTIDE SEQUENCE [LARGE SCALE GENOMIC DNA]</scope>
</reference>
<protein>
    <submittedName>
        <fullName evidence="13">Hemocyanin F chain</fullName>
    </submittedName>
</protein>
<keyword evidence="14" id="KW-1185">Reference proteome</keyword>
<keyword evidence="8" id="KW-0479">Metal-binding</keyword>
<dbReference type="Pfam" id="PF03723">
    <property type="entry name" value="Hemocyanin_C"/>
    <property type="match status" value="1"/>
</dbReference>
<evidence type="ECO:0000256" key="6">
    <source>
        <dbReference type="ARBA" id="ARBA00022525"/>
    </source>
</evidence>
<dbReference type="InterPro" id="IPR005204">
    <property type="entry name" value="Hemocyanin_N"/>
</dbReference>
<evidence type="ECO:0000256" key="2">
    <source>
        <dbReference type="ARBA" id="ARBA00004239"/>
    </source>
</evidence>
<dbReference type="InterPro" id="IPR005203">
    <property type="entry name" value="Hemocyanin_C"/>
</dbReference>
<evidence type="ECO:0000256" key="10">
    <source>
        <dbReference type="ARBA" id="ARBA00023157"/>
    </source>
</evidence>
<accession>A0A087TPB7</accession>
<dbReference type="FunFam" id="2.60.40.1520:FF:000001">
    <property type="entry name" value="Hemocyanin subunit 2"/>
    <property type="match status" value="1"/>
</dbReference>
<evidence type="ECO:0000256" key="3">
    <source>
        <dbReference type="ARBA" id="ARBA00009470"/>
    </source>
</evidence>
<dbReference type="PANTHER" id="PTHR11511:SF5">
    <property type="entry name" value="FAT-BODY PROTEIN 1-RELATED"/>
    <property type="match status" value="1"/>
</dbReference>
<dbReference type="InterPro" id="IPR037020">
    <property type="entry name" value="Hemocyanin_C_sf"/>
</dbReference>
<dbReference type="PANTHER" id="PTHR11511">
    <property type="entry name" value="LARVAL STORAGE PROTEIN/PHENOLOXIDASE"/>
    <property type="match status" value="1"/>
</dbReference>
<evidence type="ECO:0000256" key="7">
    <source>
        <dbReference type="ARBA" id="ARBA00022621"/>
    </source>
</evidence>
<comment type="subunit">
    <text evidence="4">Tarantula hemocyanin is a 24-chain polymer with seven different chains identified.</text>
</comment>
<dbReference type="Gene3D" id="1.20.1370.10">
    <property type="entry name" value="Hemocyanin, N-terminal domain"/>
    <property type="match status" value="1"/>
</dbReference>
<keyword evidence="7" id="KW-0561">Oxygen transport</keyword>
<dbReference type="GO" id="GO:0005344">
    <property type="term" value="F:oxygen carrier activity"/>
    <property type="evidence" value="ECO:0007669"/>
    <property type="project" value="UniProtKB-KW"/>
</dbReference>
<organism evidence="13 14">
    <name type="scientific">Stegodyphus mimosarum</name>
    <name type="common">African social velvet spider</name>
    <dbReference type="NCBI Taxonomy" id="407821"/>
    <lineage>
        <taxon>Eukaryota</taxon>
        <taxon>Metazoa</taxon>
        <taxon>Ecdysozoa</taxon>
        <taxon>Arthropoda</taxon>
        <taxon>Chelicerata</taxon>
        <taxon>Arachnida</taxon>
        <taxon>Araneae</taxon>
        <taxon>Araneomorphae</taxon>
        <taxon>Entelegynae</taxon>
        <taxon>Eresoidea</taxon>
        <taxon>Eresidae</taxon>
        <taxon>Stegodyphus</taxon>
    </lineage>
</organism>
<dbReference type="OMA" id="CKKVQRR"/>
<evidence type="ECO:0000256" key="1">
    <source>
        <dbReference type="ARBA" id="ARBA00002958"/>
    </source>
</evidence>
<evidence type="ECO:0000256" key="8">
    <source>
        <dbReference type="ARBA" id="ARBA00022723"/>
    </source>
</evidence>
<dbReference type="Gene3D" id="1.10.1280.10">
    <property type="entry name" value="Di-copper center containing domain from catechol oxidase"/>
    <property type="match status" value="1"/>
</dbReference>
<dbReference type="SUPFAM" id="SSF81296">
    <property type="entry name" value="E set domains"/>
    <property type="match status" value="1"/>
</dbReference>
<evidence type="ECO:0000256" key="11">
    <source>
        <dbReference type="ARBA" id="ARBA00023180"/>
    </source>
</evidence>
<dbReference type="PRINTS" id="PR00187">
    <property type="entry name" value="HAEMOCYANIN"/>
</dbReference>
<dbReference type="PROSITE" id="PS00210">
    <property type="entry name" value="HEMOCYANIN_2"/>
    <property type="match status" value="1"/>
</dbReference>
<sequence length="628" mass="72074">MPAQDKQHRILPLFEHLTSLTRSVLPPEERDVRLKRLGRLPRGTLFSCFHSEHLIEAQELYEILHGAKDFDDFMRLAEQARDIVNEGMFVYSASVAILHRDDCRGVTVPPIQEIFPDRFIPSETINQAIKSDLKRQDDSPVIVDTIQTGNILDPEYKLAYFREDIGANAHHWHWHIVYPATWRPSVMGKVKDRKGELFYYMHQQMCARYDCDRLSTGLQRMIPFHNFEEELEGYSPHLTSLVSGHHYANRPAGLSLHDLNEYVDVQDMARWRERLLQAIHLGVLVDDHGNEVILTPEHGIDMLGAMLESSYESRNREYYGNLHNSGHVMMARIHDPDGRYKENPGVMSDTSTSLRDPIFYRYHRFIDNIFQEYKATLPIYEEKDLLFPGVSIVNVTVNAKLPNIVNTFMKEEYLELSHGISLTGSVKVRYQHLDHEPFIYSISVENNSGGVKHATVRIFLGPSHDELGNKLQLNEQRRFFIELDKFHAELAPGKNTVSRKSSESSVTVNSTPKFSDLQAGQGISENSTEFCSCGWPEHLLVPRGNHKGMDFQLFVMLTDYEQDHVNGLNDKAICADAVSYCGAKDQKYPDKKAMGFPFDRVIKARTPAEFCSPNMIFTEVKVQFKEIA</sequence>
<gene>
    <name evidence="13" type="ORF">X975_11159</name>
</gene>
<dbReference type="EMBL" id="KK116152">
    <property type="protein sequence ID" value="KFM66956.1"/>
    <property type="molecule type" value="Genomic_DNA"/>
</dbReference>
<dbReference type="GO" id="GO:0005576">
    <property type="term" value="C:extracellular region"/>
    <property type="evidence" value="ECO:0007669"/>
    <property type="project" value="UniProtKB-SubCell"/>
</dbReference>
<keyword evidence="6" id="KW-0964">Secreted</keyword>
<dbReference type="InterPro" id="IPR008922">
    <property type="entry name" value="Di-copper_centre_dom_sf"/>
</dbReference>
<keyword evidence="10" id="KW-1015">Disulfide bond</keyword>
<dbReference type="InterPro" id="IPR013788">
    <property type="entry name" value="Hemocyanin/hexamerin"/>
</dbReference>
<feature type="non-terminal residue" evidence="13">
    <location>
        <position position="628"/>
    </location>
</feature>
<dbReference type="STRING" id="407821.A0A087TPB7"/>
<dbReference type="FunFam" id="1.10.1280.10:FF:000004">
    <property type="entry name" value="Hemocyanin subunit 2"/>
    <property type="match status" value="1"/>
</dbReference>
<keyword evidence="5" id="KW-0813">Transport</keyword>
<comment type="function">
    <text evidence="1">Hemocyanins are copper-containing oxygen carriers occurring freely dissolved in the hemolymph of many mollusks and arthropods.</text>
</comment>
<dbReference type="InterPro" id="IPR002227">
    <property type="entry name" value="Tyrosinase_Cu-bd"/>
</dbReference>
<dbReference type="Pfam" id="PF03722">
    <property type="entry name" value="Hemocyanin_N"/>
    <property type="match status" value="1"/>
</dbReference>
<dbReference type="PROSITE" id="PS00498">
    <property type="entry name" value="TYROSINASE_2"/>
    <property type="match status" value="1"/>
</dbReference>
<dbReference type="GO" id="GO:0046872">
    <property type="term" value="F:metal ion binding"/>
    <property type="evidence" value="ECO:0007669"/>
    <property type="project" value="UniProtKB-KW"/>
</dbReference>
<dbReference type="InterPro" id="IPR014756">
    <property type="entry name" value="Ig_E-set"/>
</dbReference>
<evidence type="ECO:0000313" key="13">
    <source>
        <dbReference type="EMBL" id="KFM66956.1"/>
    </source>
</evidence>
<evidence type="ECO:0000256" key="4">
    <source>
        <dbReference type="ARBA" id="ARBA00011753"/>
    </source>
</evidence>